<organism evidence="7 8">
    <name type="scientific">Rubripirellula amarantea</name>
    <dbReference type="NCBI Taxonomy" id="2527999"/>
    <lineage>
        <taxon>Bacteria</taxon>
        <taxon>Pseudomonadati</taxon>
        <taxon>Planctomycetota</taxon>
        <taxon>Planctomycetia</taxon>
        <taxon>Pirellulales</taxon>
        <taxon>Pirellulaceae</taxon>
        <taxon>Rubripirellula</taxon>
    </lineage>
</organism>
<proteinExistence type="predicted"/>
<dbReference type="GO" id="GO:0017004">
    <property type="term" value="P:cytochrome complex assembly"/>
    <property type="evidence" value="ECO:0007669"/>
    <property type="project" value="UniProtKB-KW"/>
</dbReference>
<dbReference type="SUPFAM" id="SSF52833">
    <property type="entry name" value="Thioredoxin-like"/>
    <property type="match status" value="1"/>
</dbReference>
<protein>
    <submittedName>
        <fullName evidence="7">AhpC/TSA family protein</fullName>
    </submittedName>
</protein>
<keyword evidence="4" id="KW-0676">Redox-active center</keyword>
<feature type="region of interest" description="Disordered" evidence="5">
    <location>
        <begin position="1"/>
        <end position="138"/>
    </location>
</feature>
<accession>A0A5C5WRJ3</accession>
<feature type="domain" description="Thioredoxin" evidence="6">
    <location>
        <begin position="429"/>
        <end position="570"/>
    </location>
</feature>
<dbReference type="AlphaFoldDB" id="A0A5C5WRJ3"/>
<dbReference type="GO" id="GO:0030313">
    <property type="term" value="C:cell envelope"/>
    <property type="evidence" value="ECO:0007669"/>
    <property type="project" value="UniProtKB-SubCell"/>
</dbReference>
<dbReference type="PANTHER" id="PTHR42852">
    <property type="entry name" value="THIOL:DISULFIDE INTERCHANGE PROTEIN DSBE"/>
    <property type="match status" value="1"/>
</dbReference>
<dbReference type="InterPro" id="IPR050553">
    <property type="entry name" value="Thioredoxin_ResA/DsbE_sf"/>
</dbReference>
<evidence type="ECO:0000313" key="8">
    <source>
        <dbReference type="Proteomes" id="UP000316598"/>
    </source>
</evidence>
<gene>
    <name evidence="7" type="ORF">Pla22_04370</name>
</gene>
<dbReference type="InterPro" id="IPR036249">
    <property type="entry name" value="Thioredoxin-like_sf"/>
</dbReference>
<feature type="compositionally biased region" description="Low complexity" evidence="5">
    <location>
        <begin position="64"/>
        <end position="84"/>
    </location>
</feature>
<reference evidence="7 8" key="1">
    <citation type="submission" date="2019-02" db="EMBL/GenBank/DDBJ databases">
        <title>Deep-cultivation of Planctomycetes and their phenomic and genomic characterization uncovers novel biology.</title>
        <authorList>
            <person name="Wiegand S."/>
            <person name="Jogler M."/>
            <person name="Boedeker C."/>
            <person name="Pinto D."/>
            <person name="Vollmers J."/>
            <person name="Rivas-Marin E."/>
            <person name="Kohn T."/>
            <person name="Peeters S.H."/>
            <person name="Heuer A."/>
            <person name="Rast P."/>
            <person name="Oberbeckmann S."/>
            <person name="Bunk B."/>
            <person name="Jeske O."/>
            <person name="Meyerdierks A."/>
            <person name="Storesund J.E."/>
            <person name="Kallscheuer N."/>
            <person name="Luecker S."/>
            <person name="Lage O.M."/>
            <person name="Pohl T."/>
            <person name="Merkel B.J."/>
            <person name="Hornburger P."/>
            <person name="Mueller R.-W."/>
            <person name="Bruemmer F."/>
            <person name="Labrenz M."/>
            <person name="Spormann A.M."/>
            <person name="Op Den Camp H."/>
            <person name="Overmann J."/>
            <person name="Amann R."/>
            <person name="Jetten M.S.M."/>
            <person name="Mascher T."/>
            <person name="Medema M.H."/>
            <person name="Devos D.P."/>
            <person name="Kaster A.-K."/>
            <person name="Ovreas L."/>
            <person name="Rohde M."/>
            <person name="Galperin M.Y."/>
            <person name="Jogler C."/>
        </authorList>
    </citation>
    <scope>NUCLEOTIDE SEQUENCE [LARGE SCALE GENOMIC DNA]</scope>
    <source>
        <strain evidence="7 8">Pla22</strain>
    </source>
</reference>
<sequence>MMGCSQSSPEEASSALQSSTITQPDDDSDLPPLPDETQLPPITAGMPPSGNSPLADPSNYPRLGSSQADSGRADSGSGSLAGLGNVSAPDSQLASNEAVAQQSSPMGSAPGQPDSNPELFPLATTDPTGDSPGTGLKQDLTPEELIEFLAQADKDMQTIASGGSGISDPREARKTLIQIIKMKREASRRLAEDESLSETLQDEGKRGQLQALSHLAALGDLKAADELRDLAETNIQSGNSKLMSDSRLVLIGFAIEDLQNGVDDAPNQIVSLVRDLSRDSANTDVPAMMVMGQARQVLANYGHDNEAKIVRDTIIDLYADSSDAQIAKMASQLAGNVRFDGINQLMNNIHEDKAVSLDQWTESAEKLVDESADLQTVQYLAGSALDLESRELEALATATYDVLEERFTDKESATFSEVQLALEARDARNKAIGTPFEFSLPSINSDGLSMERFRGKIVLMPFWTMDFPQSLQIVPMLRKIQDDYPDDVVIVGMNLDSDASEVQAFAEKNKLDFPHFRAESSAEQSSGNPAAAQFGVVSLPCVVVFDQESKARVIDFSGRKIERTVNELLP</sequence>
<name>A0A5C5WRJ3_9BACT</name>
<evidence type="ECO:0000256" key="2">
    <source>
        <dbReference type="ARBA" id="ARBA00022748"/>
    </source>
</evidence>
<keyword evidence="2" id="KW-0201">Cytochrome c-type biogenesis</keyword>
<dbReference type="Proteomes" id="UP000316598">
    <property type="component" value="Unassembled WGS sequence"/>
</dbReference>
<feature type="compositionally biased region" description="Low complexity" evidence="5">
    <location>
        <begin position="124"/>
        <end position="135"/>
    </location>
</feature>
<dbReference type="PANTHER" id="PTHR42852:SF6">
    <property type="entry name" value="THIOL:DISULFIDE INTERCHANGE PROTEIN DSBE"/>
    <property type="match status" value="1"/>
</dbReference>
<evidence type="ECO:0000256" key="4">
    <source>
        <dbReference type="ARBA" id="ARBA00023284"/>
    </source>
</evidence>
<dbReference type="CDD" id="cd02966">
    <property type="entry name" value="TlpA_like_family"/>
    <property type="match status" value="1"/>
</dbReference>
<dbReference type="EMBL" id="SJPI01000001">
    <property type="protein sequence ID" value="TWT52809.1"/>
    <property type="molecule type" value="Genomic_DNA"/>
</dbReference>
<comment type="caution">
    <text evidence="7">The sequence shown here is derived from an EMBL/GenBank/DDBJ whole genome shotgun (WGS) entry which is preliminary data.</text>
</comment>
<keyword evidence="3" id="KW-1015">Disulfide bond</keyword>
<dbReference type="PROSITE" id="PS51352">
    <property type="entry name" value="THIOREDOXIN_2"/>
    <property type="match status" value="1"/>
</dbReference>
<feature type="compositionally biased region" description="Polar residues" evidence="5">
    <location>
        <begin position="88"/>
        <end position="106"/>
    </location>
</feature>
<evidence type="ECO:0000256" key="1">
    <source>
        <dbReference type="ARBA" id="ARBA00004196"/>
    </source>
</evidence>
<evidence type="ECO:0000256" key="5">
    <source>
        <dbReference type="SAM" id="MobiDB-lite"/>
    </source>
</evidence>
<evidence type="ECO:0000313" key="7">
    <source>
        <dbReference type="EMBL" id="TWT52809.1"/>
    </source>
</evidence>
<evidence type="ECO:0000259" key="6">
    <source>
        <dbReference type="PROSITE" id="PS51352"/>
    </source>
</evidence>
<dbReference type="Gene3D" id="3.40.30.10">
    <property type="entry name" value="Glutaredoxin"/>
    <property type="match status" value="1"/>
</dbReference>
<dbReference type="Pfam" id="PF13905">
    <property type="entry name" value="Thioredoxin_8"/>
    <property type="match status" value="1"/>
</dbReference>
<feature type="compositionally biased region" description="Polar residues" evidence="5">
    <location>
        <begin position="1"/>
        <end position="23"/>
    </location>
</feature>
<dbReference type="InterPro" id="IPR012336">
    <property type="entry name" value="Thioredoxin-like_fold"/>
</dbReference>
<comment type="subcellular location">
    <subcellularLocation>
        <location evidence="1">Cell envelope</location>
    </subcellularLocation>
</comment>
<dbReference type="InterPro" id="IPR013766">
    <property type="entry name" value="Thioredoxin_domain"/>
</dbReference>
<evidence type="ECO:0000256" key="3">
    <source>
        <dbReference type="ARBA" id="ARBA00023157"/>
    </source>
</evidence>
<keyword evidence="8" id="KW-1185">Reference proteome</keyword>